<dbReference type="PANTHER" id="PTHR10151:SF120">
    <property type="entry name" value="BIS(5'-ADENOSYL)-TRIPHOSPHATASE"/>
    <property type="match status" value="1"/>
</dbReference>
<dbReference type="GO" id="GO:0016787">
    <property type="term" value="F:hydrolase activity"/>
    <property type="evidence" value="ECO:0007669"/>
    <property type="project" value="UniProtKB-ARBA"/>
</dbReference>
<dbReference type="Gene3D" id="3.40.720.10">
    <property type="entry name" value="Alkaline Phosphatase, subunit A"/>
    <property type="match status" value="1"/>
</dbReference>
<feature type="compositionally biased region" description="Acidic residues" evidence="1">
    <location>
        <begin position="1"/>
        <end position="16"/>
    </location>
</feature>
<accession>A0A0H5QG03</accession>
<organism evidence="2">
    <name type="scientific">Spongospora subterranea</name>
    <dbReference type="NCBI Taxonomy" id="70186"/>
    <lineage>
        <taxon>Eukaryota</taxon>
        <taxon>Sar</taxon>
        <taxon>Rhizaria</taxon>
        <taxon>Endomyxa</taxon>
        <taxon>Phytomyxea</taxon>
        <taxon>Plasmodiophorida</taxon>
        <taxon>Plasmodiophoridae</taxon>
        <taxon>Spongospora</taxon>
    </lineage>
</organism>
<dbReference type="PANTHER" id="PTHR10151">
    <property type="entry name" value="ECTONUCLEOTIDE PYROPHOSPHATASE/PHOSPHODIESTERASE"/>
    <property type="match status" value="1"/>
</dbReference>
<name>A0A0H5QG03_9EUKA</name>
<dbReference type="CDD" id="cd16018">
    <property type="entry name" value="Enpp"/>
    <property type="match status" value="1"/>
</dbReference>
<dbReference type="Gene3D" id="3.30.1360.180">
    <property type="match status" value="1"/>
</dbReference>
<sequence length="447" mass="49520">MVQSSEDEFGFGEESDPLQIPEPTTSVGKSQGLAPCVPMLQLLCVVGSLWFGGLLVYWLLSNHPGPSILVLVSLDGFRHDYLHHLSGNSSLLEIAQTGVHIERLKPCFPSLTFPNHYSIATGTYPETHGIIGNYFFDHHDKSWFSPKNSTQTKWWGAEPVWVTAEKQGRRTFVTSWPGSAAEIQNTRPSKYFDYDPAATIMERIDVASGWIRSEKPPSLIMVYIDEPDRSGHRFGPDSPQTVEAIHQVDSAIGTLMNAFPADNSNIDIMVVSDHGMTLVGEEGTVIDLDPFLNFSDPTVLRAICSPVFEFFPDPDLLPSLVEQLRLAQSANPKMVVYTKDEIPSRFHYSNNNRIAPVIAIASLGYVFSSKKLGCEFRGQPFGDHGYDNDEPQMSGFMVALGPSFKRGVHIPLSINTEIYDIVCHVLGVTPAPNNGTNLFTRILSKFT</sequence>
<dbReference type="Pfam" id="PF01663">
    <property type="entry name" value="Phosphodiest"/>
    <property type="match status" value="1"/>
</dbReference>
<feature type="region of interest" description="Disordered" evidence="1">
    <location>
        <begin position="1"/>
        <end position="26"/>
    </location>
</feature>
<dbReference type="EMBL" id="HACM01000541">
    <property type="protein sequence ID" value="CRZ00983.1"/>
    <property type="molecule type" value="Transcribed_RNA"/>
</dbReference>
<protein>
    <submittedName>
        <fullName evidence="2">Uncharacterized protein</fullName>
    </submittedName>
</protein>
<dbReference type="InterPro" id="IPR002591">
    <property type="entry name" value="Phosphodiest/P_Trfase"/>
</dbReference>
<reference evidence="2" key="1">
    <citation type="submission" date="2015-04" db="EMBL/GenBank/DDBJ databases">
        <title>The genome sequence of the plant pathogenic Rhizarian Plasmodiophora brassicae reveals insights in its biotrophic life cycle and the origin of chitin synthesis.</title>
        <authorList>
            <person name="Schwelm A."/>
            <person name="Fogelqvist J."/>
            <person name="Knaust A."/>
            <person name="Julke S."/>
            <person name="Lilja T."/>
            <person name="Dhandapani V."/>
            <person name="Bonilla-Rosso G."/>
            <person name="Karlsson M."/>
            <person name="Shevchenko A."/>
            <person name="Choi S.R."/>
            <person name="Kim H.G."/>
            <person name="Park J.Y."/>
            <person name="Lim Y.P."/>
            <person name="Ludwig-Muller J."/>
            <person name="Dixelius C."/>
        </authorList>
    </citation>
    <scope>NUCLEOTIDE SEQUENCE</scope>
    <source>
        <tissue evidence="2">Potato root galls</tissue>
    </source>
</reference>
<evidence type="ECO:0000313" key="2">
    <source>
        <dbReference type="EMBL" id="CRZ00983.1"/>
    </source>
</evidence>
<proteinExistence type="predicted"/>
<dbReference type="SUPFAM" id="SSF53649">
    <property type="entry name" value="Alkaline phosphatase-like"/>
    <property type="match status" value="1"/>
</dbReference>
<dbReference type="AlphaFoldDB" id="A0A0H5QG03"/>
<evidence type="ECO:0000256" key="1">
    <source>
        <dbReference type="SAM" id="MobiDB-lite"/>
    </source>
</evidence>
<dbReference type="InterPro" id="IPR017850">
    <property type="entry name" value="Alkaline_phosphatase_core_sf"/>
</dbReference>